<dbReference type="EMBL" id="JARBHB010000006">
    <property type="protein sequence ID" value="KAJ8880625.1"/>
    <property type="molecule type" value="Genomic_DNA"/>
</dbReference>
<name>A0ABQ9H8L5_9NEOP</name>
<gene>
    <name evidence="1" type="ORF">PR048_017095</name>
</gene>
<evidence type="ECO:0000313" key="2">
    <source>
        <dbReference type="Proteomes" id="UP001159363"/>
    </source>
</evidence>
<evidence type="ECO:0000313" key="1">
    <source>
        <dbReference type="EMBL" id="KAJ8880625.1"/>
    </source>
</evidence>
<protein>
    <submittedName>
        <fullName evidence="1">Uncharacterized protein</fullName>
    </submittedName>
</protein>
<comment type="caution">
    <text evidence="1">The sequence shown here is derived from an EMBL/GenBank/DDBJ whole genome shotgun (WGS) entry which is preliminary data.</text>
</comment>
<dbReference type="Proteomes" id="UP001159363">
    <property type="component" value="Chromosome 5"/>
</dbReference>
<organism evidence="1 2">
    <name type="scientific">Dryococelus australis</name>
    <dbReference type="NCBI Taxonomy" id="614101"/>
    <lineage>
        <taxon>Eukaryota</taxon>
        <taxon>Metazoa</taxon>
        <taxon>Ecdysozoa</taxon>
        <taxon>Arthropoda</taxon>
        <taxon>Hexapoda</taxon>
        <taxon>Insecta</taxon>
        <taxon>Pterygota</taxon>
        <taxon>Neoptera</taxon>
        <taxon>Polyneoptera</taxon>
        <taxon>Phasmatodea</taxon>
        <taxon>Verophasmatodea</taxon>
        <taxon>Anareolatae</taxon>
        <taxon>Phasmatidae</taxon>
        <taxon>Eurycanthinae</taxon>
        <taxon>Dryococelus</taxon>
    </lineage>
</organism>
<accession>A0ABQ9H8L5</accession>
<keyword evidence="2" id="KW-1185">Reference proteome</keyword>
<proteinExistence type="predicted"/>
<sequence length="259" mass="29949">MFPCSFLSEIENEKGNRLPFIVSGLFVNRLLGVSKLQSAIANLREYLEIFHQISSMCFNTTAGNTNRRNGLPPSPLFFHSVINDTMRYATSSPELVIFNLFKIFWNKIDQQSYESVTSNATVIPALGDEKGTVTQCATNQLQDTQAFLHENNVSYVYPEALRHARQMPNALHYFKIWMFRWMFKLSKLEENKLFSVFILEVCLRLILLFHYPQITSFYCSNLILMKSEELVDLAFLKIICLQVQQKSKKAILGSLSERY</sequence>
<reference evidence="1 2" key="1">
    <citation type="submission" date="2023-02" db="EMBL/GenBank/DDBJ databases">
        <title>LHISI_Scaffold_Assembly.</title>
        <authorList>
            <person name="Stuart O.P."/>
            <person name="Cleave R."/>
            <person name="Magrath M.J.L."/>
            <person name="Mikheyev A.S."/>
        </authorList>
    </citation>
    <scope>NUCLEOTIDE SEQUENCE [LARGE SCALE GENOMIC DNA]</scope>
    <source>
        <strain evidence="1">Daus_M_001</strain>
        <tissue evidence="1">Leg muscle</tissue>
    </source>
</reference>